<name>A0A241XRW5_PSEAI</name>
<sequence>MQNVERKVIRWLLSSDTGLSSTAICAHMIGETPEDDDFSAPSDPSDLGRCLRLLDIFPEWKPRIHEMAVHGPAWAGLIKQWDTIVDLYYNEGGVPLAQRERSPETYKAMKLAIADGYRNDPRYICRFGSDGMLYSASLKVTEDEAETEV</sequence>
<dbReference type="AlphaFoldDB" id="A0A241XRW5"/>
<evidence type="ECO:0000313" key="2">
    <source>
        <dbReference type="Proteomes" id="UP000194857"/>
    </source>
</evidence>
<organism evidence="1 2">
    <name type="scientific">Pseudomonas aeruginosa</name>
    <dbReference type="NCBI Taxonomy" id="287"/>
    <lineage>
        <taxon>Bacteria</taxon>
        <taxon>Pseudomonadati</taxon>
        <taxon>Pseudomonadota</taxon>
        <taxon>Gammaproteobacteria</taxon>
        <taxon>Pseudomonadales</taxon>
        <taxon>Pseudomonadaceae</taxon>
        <taxon>Pseudomonas</taxon>
    </lineage>
</organism>
<dbReference type="Proteomes" id="UP000194857">
    <property type="component" value="Unassembled WGS sequence"/>
</dbReference>
<gene>
    <name evidence="1" type="ORF">CAZ10_09605</name>
</gene>
<evidence type="ECO:0000313" key="1">
    <source>
        <dbReference type="EMBL" id="OTI63085.1"/>
    </source>
</evidence>
<proteinExistence type="predicted"/>
<accession>A0A241XRW5</accession>
<reference evidence="1 2" key="1">
    <citation type="submission" date="2017-05" db="EMBL/GenBank/DDBJ databases">
        <authorList>
            <person name="Song R."/>
            <person name="Chenine A.L."/>
            <person name="Ruprecht R.M."/>
        </authorList>
    </citation>
    <scope>NUCLEOTIDE SEQUENCE [LARGE SCALE GENOMIC DNA]</scope>
    <source>
        <strain evidence="1 2">S567_C10_BS</strain>
    </source>
</reference>
<comment type="caution">
    <text evidence="1">The sequence shown here is derived from an EMBL/GenBank/DDBJ whole genome shotgun (WGS) entry which is preliminary data.</text>
</comment>
<dbReference type="RefSeq" id="WP_065085742.1">
    <property type="nucleotide sequence ID" value="NZ_NFFZ01000004.1"/>
</dbReference>
<dbReference type="EMBL" id="NFFZ01000004">
    <property type="protein sequence ID" value="OTI63085.1"/>
    <property type="molecule type" value="Genomic_DNA"/>
</dbReference>
<protein>
    <submittedName>
        <fullName evidence="1">Uncharacterized protein</fullName>
    </submittedName>
</protein>